<accession>A0A392SAN3</accession>
<sequence>MVSLKTVAVEVESKLCRVMAEAECCCLLVTAKVK</sequence>
<organism evidence="1 2">
    <name type="scientific">Trifolium medium</name>
    <dbReference type="NCBI Taxonomy" id="97028"/>
    <lineage>
        <taxon>Eukaryota</taxon>
        <taxon>Viridiplantae</taxon>
        <taxon>Streptophyta</taxon>
        <taxon>Embryophyta</taxon>
        <taxon>Tracheophyta</taxon>
        <taxon>Spermatophyta</taxon>
        <taxon>Magnoliopsida</taxon>
        <taxon>eudicotyledons</taxon>
        <taxon>Gunneridae</taxon>
        <taxon>Pentapetalae</taxon>
        <taxon>rosids</taxon>
        <taxon>fabids</taxon>
        <taxon>Fabales</taxon>
        <taxon>Fabaceae</taxon>
        <taxon>Papilionoideae</taxon>
        <taxon>50 kb inversion clade</taxon>
        <taxon>NPAAA clade</taxon>
        <taxon>Hologalegina</taxon>
        <taxon>IRL clade</taxon>
        <taxon>Trifolieae</taxon>
        <taxon>Trifolium</taxon>
    </lineage>
</organism>
<dbReference type="AlphaFoldDB" id="A0A392SAN3"/>
<reference evidence="1 2" key="1">
    <citation type="journal article" date="2018" name="Front. Plant Sci.">
        <title>Red Clover (Trifolium pratense) and Zigzag Clover (T. medium) - A Picture of Genomic Similarities and Differences.</title>
        <authorList>
            <person name="Dluhosova J."/>
            <person name="Istvanek J."/>
            <person name="Nedelnik J."/>
            <person name="Repkova J."/>
        </authorList>
    </citation>
    <scope>NUCLEOTIDE SEQUENCE [LARGE SCALE GENOMIC DNA]</scope>
    <source>
        <strain evidence="2">cv. 10/8</strain>
        <tissue evidence="1">Leaf</tissue>
    </source>
</reference>
<feature type="non-terminal residue" evidence="1">
    <location>
        <position position="34"/>
    </location>
</feature>
<evidence type="ECO:0000313" key="2">
    <source>
        <dbReference type="Proteomes" id="UP000265520"/>
    </source>
</evidence>
<proteinExistence type="predicted"/>
<dbReference type="EMBL" id="LXQA010341467">
    <property type="protein sequence ID" value="MCI45254.1"/>
    <property type="molecule type" value="Genomic_DNA"/>
</dbReference>
<dbReference type="Proteomes" id="UP000265520">
    <property type="component" value="Unassembled WGS sequence"/>
</dbReference>
<protein>
    <submittedName>
        <fullName evidence="1">Uncharacterized protein</fullName>
    </submittedName>
</protein>
<keyword evidence="2" id="KW-1185">Reference proteome</keyword>
<comment type="caution">
    <text evidence="1">The sequence shown here is derived from an EMBL/GenBank/DDBJ whole genome shotgun (WGS) entry which is preliminary data.</text>
</comment>
<name>A0A392SAN3_9FABA</name>
<evidence type="ECO:0000313" key="1">
    <source>
        <dbReference type="EMBL" id="MCI45254.1"/>
    </source>
</evidence>